<dbReference type="Gramene" id="TKW25016">
    <property type="protein sequence ID" value="TKW25016"/>
    <property type="gene ID" value="SEVIR_3G088750v2"/>
</dbReference>
<evidence type="ECO:0000313" key="1">
    <source>
        <dbReference type="EMBL" id="TKW25016.1"/>
    </source>
</evidence>
<dbReference type="Proteomes" id="UP000298652">
    <property type="component" value="Chromosome 3"/>
</dbReference>
<dbReference type="EMBL" id="CM016554">
    <property type="protein sequence ID" value="TKW25016.1"/>
    <property type="molecule type" value="Genomic_DNA"/>
</dbReference>
<protein>
    <submittedName>
        <fullName evidence="1">Uncharacterized protein</fullName>
    </submittedName>
</protein>
<evidence type="ECO:0000313" key="2">
    <source>
        <dbReference type="Proteomes" id="UP000298652"/>
    </source>
</evidence>
<name>A0A4V6D989_SETVI</name>
<proteinExistence type="predicted"/>
<keyword evidence="2" id="KW-1185">Reference proteome</keyword>
<accession>A0A4V6D989</accession>
<organism evidence="1 2">
    <name type="scientific">Setaria viridis</name>
    <name type="common">Green bristlegrass</name>
    <name type="synonym">Setaria italica subsp. viridis</name>
    <dbReference type="NCBI Taxonomy" id="4556"/>
    <lineage>
        <taxon>Eukaryota</taxon>
        <taxon>Viridiplantae</taxon>
        <taxon>Streptophyta</taxon>
        <taxon>Embryophyta</taxon>
        <taxon>Tracheophyta</taxon>
        <taxon>Spermatophyta</taxon>
        <taxon>Magnoliopsida</taxon>
        <taxon>Liliopsida</taxon>
        <taxon>Poales</taxon>
        <taxon>Poaceae</taxon>
        <taxon>PACMAD clade</taxon>
        <taxon>Panicoideae</taxon>
        <taxon>Panicodae</taxon>
        <taxon>Paniceae</taxon>
        <taxon>Cenchrinae</taxon>
        <taxon>Setaria</taxon>
    </lineage>
</organism>
<reference evidence="1" key="1">
    <citation type="submission" date="2019-03" db="EMBL/GenBank/DDBJ databases">
        <title>WGS assembly of Setaria viridis.</title>
        <authorList>
            <person name="Huang P."/>
            <person name="Jenkins J."/>
            <person name="Grimwood J."/>
            <person name="Barry K."/>
            <person name="Healey A."/>
            <person name="Mamidi S."/>
            <person name="Sreedasyam A."/>
            <person name="Shu S."/>
            <person name="Feldman M."/>
            <person name="Wu J."/>
            <person name="Yu Y."/>
            <person name="Chen C."/>
            <person name="Johnson J."/>
            <person name="Rokhsar D."/>
            <person name="Baxter I."/>
            <person name="Schmutz J."/>
            <person name="Brutnell T."/>
            <person name="Kellogg E."/>
        </authorList>
    </citation>
    <scope>NUCLEOTIDE SEQUENCE [LARGE SCALE GENOMIC DNA]</scope>
</reference>
<gene>
    <name evidence="1" type="ORF">SEVIR_3G088750v2</name>
</gene>
<dbReference type="AlphaFoldDB" id="A0A4V6D989"/>
<sequence>MSNQKVGCDHSNGGCLLLFRTTMNVQISMGSGHYIYTSASTDMLRGNECPLKYTDILVLIFLTPNCGGLWRLQCPLKCL</sequence>